<dbReference type="InterPro" id="IPR029044">
    <property type="entry name" value="Nucleotide-diphossugar_trans"/>
</dbReference>
<evidence type="ECO:0000313" key="6">
    <source>
        <dbReference type="EMBL" id="WCE46749.1"/>
    </source>
</evidence>
<evidence type="ECO:0000256" key="1">
    <source>
        <dbReference type="ARBA" id="ARBA00004776"/>
    </source>
</evidence>
<feature type="transmembrane region" description="Helical" evidence="5">
    <location>
        <begin position="468"/>
        <end position="487"/>
    </location>
</feature>
<dbReference type="Pfam" id="PF13641">
    <property type="entry name" value="Glyco_tranf_2_3"/>
    <property type="match status" value="1"/>
</dbReference>
<feature type="transmembrane region" description="Helical" evidence="5">
    <location>
        <begin position="540"/>
        <end position="573"/>
    </location>
</feature>
<dbReference type="AlphaFoldDB" id="A0AB38XRF4"/>
<evidence type="ECO:0000256" key="2">
    <source>
        <dbReference type="ARBA" id="ARBA00006739"/>
    </source>
</evidence>
<keyword evidence="3 6" id="KW-0328">Glycosyltransferase</keyword>
<keyword evidence="5" id="KW-0472">Membrane</keyword>
<organism evidence="6 7">
    <name type="scientific">Winkia neuii subsp. anitrata</name>
    <dbReference type="NCBI Taxonomy" id="29318"/>
    <lineage>
        <taxon>Bacteria</taxon>
        <taxon>Bacillati</taxon>
        <taxon>Actinomycetota</taxon>
        <taxon>Actinomycetes</taxon>
        <taxon>Actinomycetales</taxon>
        <taxon>Actinomycetaceae</taxon>
        <taxon>Winkia</taxon>
    </lineage>
</organism>
<proteinExistence type="inferred from homology"/>
<dbReference type="PANTHER" id="PTHR43179:SF12">
    <property type="entry name" value="GALACTOFURANOSYLTRANSFERASE GLFT2"/>
    <property type="match status" value="1"/>
</dbReference>
<dbReference type="SUPFAM" id="SSF53448">
    <property type="entry name" value="Nucleotide-diphospho-sugar transferases"/>
    <property type="match status" value="1"/>
</dbReference>
<sequence length="1019" mass="107259">MNRELSSARAFKPVRALVVTPGDSQYLDATLEAILSSTVLPDRVSVVDTSADFLLAEVKSDWLDVISVPGATSLGQVIAQIDSIEEPLLWLLHDDSAPAPNCLELLALEMEKGRTIAACGPSQLDFEGVKLLSAGIEATRTGWRMPLNDDIDQGQCDDRSDVLALGTAGLLLDWQKVRAAGGLDPSAGRYGEGLELGRRLHLAGHRVVLVAKARVRHAQESFRGERANPAELRRSRYYNAALAVYWFAVPFIALWALGSGLTRWLGHTVRGQRAQARAQLHAAIAFLTRPGKVVAGRSRIRRARIMARARLAPLELTRAEVRAERKIAKKIELDAARPAPLEPVAAAAVVARRGREKAALAASLVVAGILNLFLTRGVWAHPYGGAWLDLPSRWRDLAEAAFSNWIPSGLGEAGMADPILAILCMFTGPFAAVGISPSKAMAFLFAFLPLISFATAWAGTGVVTRAPWARTVGAFGWMCAPFFLIGMHQGRFAPSLAHALFPLIVWAVAGLVRAHAPHLAFGVNGKEVAGELGRPHTRAFVGILALLVVGAASPILGLSGALVYLVAGIYLLLTHRPGGLIGVLAGVPMLVAISPSLADALGKGHLPTALLSTAGMPVQTPNVPTWALLAGVPLAAKELLALLGAALAVLAVIALALPERVVSARISWLCLLAGAAIAVLSASVPAGVDENYNMVATWPGPGLTLAWVGLVGAAIATLDYLRRPWRKKPILVLGVALSLVLLIGGLGSGTYFAISPTPGSFQAAPNRQVPATQQGVQDSGTRSKVATLRPTSDAIEVSLLRTNTASLTGRNVLSSPQTPGEGAAAKLRSAVANLASNSGTDVANELADLGVGEVIIPRSVLGSDEVASPSTEQALARNLAEKIDAAKGITRIGSNDLGILWRVRPQSARLKVGDQVVPSGYLSARAKIGASPSVRTLKLAERADSGWKASLGGKALEATNAAGLQSFEVPANLGGTLRLSINPLWIWPWRLAYGALVLGTLAAAIWPERKEVVTWKLGK</sequence>
<feature type="transmembrane region" description="Helical" evidence="5">
    <location>
        <begin position="358"/>
        <end position="379"/>
    </location>
</feature>
<dbReference type="Gene3D" id="3.90.550.10">
    <property type="entry name" value="Spore Coat Polysaccharide Biosynthesis Protein SpsA, Chain A"/>
    <property type="match status" value="1"/>
</dbReference>
<evidence type="ECO:0000313" key="7">
    <source>
        <dbReference type="Proteomes" id="UP001211044"/>
    </source>
</evidence>
<evidence type="ECO:0000256" key="4">
    <source>
        <dbReference type="ARBA" id="ARBA00022679"/>
    </source>
</evidence>
<keyword evidence="4 6" id="KW-0808">Transferase</keyword>
<feature type="transmembrane region" description="Helical" evidence="5">
    <location>
        <begin position="499"/>
        <end position="520"/>
    </location>
</feature>
<dbReference type="EMBL" id="CP116394">
    <property type="protein sequence ID" value="WCE46749.1"/>
    <property type="molecule type" value="Genomic_DNA"/>
</dbReference>
<keyword evidence="5" id="KW-1133">Transmembrane helix</keyword>
<reference evidence="6" key="1">
    <citation type="submission" date="2023-01" db="EMBL/GenBank/DDBJ databases">
        <title>Comparative Genomic Analysis of the Clinically-Derived Winkia Strain NY0527 Provides Evidence into the Taxonomic Reassignment of Winkia neuii and Characterizes Their Virulence Traits.</title>
        <authorList>
            <person name="Cai X."/>
            <person name="Peng Y."/>
            <person name="Li M."/>
            <person name="Qiu Y."/>
            <person name="Wang Y."/>
            <person name="Xu L."/>
            <person name="Hou Q."/>
        </authorList>
    </citation>
    <scope>NUCLEOTIDE SEQUENCE</scope>
    <source>
        <strain evidence="6">NY0527</strain>
    </source>
</reference>
<feature type="transmembrane region" description="Helical" evidence="5">
    <location>
        <begin position="669"/>
        <end position="688"/>
    </location>
</feature>
<dbReference type="Proteomes" id="UP001211044">
    <property type="component" value="Chromosome"/>
</dbReference>
<keyword evidence="5" id="KW-0812">Transmembrane</keyword>
<protein>
    <submittedName>
        <fullName evidence="6">Glycosyltransferase</fullName>
        <ecNumber evidence="6">2.4.-.-</ecNumber>
    </submittedName>
</protein>
<feature type="transmembrane region" description="Helical" evidence="5">
    <location>
        <begin position="700"/>
        <end position="718"/>
    </location>
</feature>
<gene>
    <name evidence="6" type="ORF">PIG85_03640</name>
</gene>
<feature type="transmembrane region" description="Helical" evidence="5">
    <location>
        <begin position="442"/>
        <end position="462"/>
    </location>
</feature>
<feature type="transmembrane region" description="Helical" evidence="5">
    <location>
        <begin position="418"/>
        <end position="435"/>
    </location>
</feature>
<dbReference type="PANTHER" id="PTHR43179">
    <property type="entry name" value="RHAMNOSYLTRANSFERASE WBBL"/>
    <property type="match status" value="1"/>
</dbReference>
<accession>A0AB38XRF4</accession>
<feature type="transmembrane region" description="Helical" evidence="5">
    <location>
        <begin position="639"/>
        <end position="657"/>
    </location>
</feature>
<feature type="transmembrane region" description="Helical" evidence="5">
    <location>
        <begin position="987"/>
        <end position="1006"/>
    </location>
</feature>
<comment type="similarity">
    <text evidence="2">Belongs to the glycosyltransferase 2 family.</text>
</comment>
<feature type="transmembrane region" description="Helical" evidence="5">
    <location>
        <begin position="580"/>
        <end position="598"/>
    </location>
</feature>
<feature type="transmembrane region" description="Helical" evidence="5">
    <location>
        <begin position="730"/>
        <end position="754"/>
    </location>
</feature>
<dbReference type="RefSeq" id="WP_048707235.1">
    <property type="nucleotide sequence ID" value="NZ_CP116394.1"/>
</dbReference>
<feature type="transmembrane region" description="Helical" evidence="5">
    <location>
        <begin position="237"/>
        <end position="258"/>
    </location>
</feature>
<dbReference type="GO" id="GO:0016757">
    <property type="term" value="F:glycosyltransferase activity"/>
    <property type="evidence" value="ECO:0007669"/>
    <property type="project" value="UniProtKB-KW"/>
</dbReference>
<dbReference type="KEGG" id="wne:PIG85_03640"/>
<comment type="pathway">
    <text evidence="1">Cell wall biogenesis; cell wall polysaccharide biosynthesis.</text>
</comment>
<name>A0AB38XRF4_9ACTO</name>
<evidence type="ECO:0000256" key="3">
    <source>
        <dbReference type="ARBA" id="ARBA00022676"/>
    </source>
</evidence>
<evidence type="ECO:0000256" key="5">
    <source>
        <dbReference type="SAM" id="Phobius"/>
    </source>
</evidence>
<dbReference type="EC" id="2.4.-.-" evidence="6"/>